<dbReference type="eggNOG" id="COG0624">
    <property type="taxonomic scope" value="Bacteria"/>
</dbReference>
<accession>C6XZL9</accession>
<organism evidence="2 3">
    <name type="scientific">Pedobacter heparinus (strain ATCC 13125 / DSM 2366 / CIP 104194 / JCM 7457 / NBRC 12017 / NCIMB 9290 / NRRL B-14731 / HIM 762-3)</name>
    <dbReference type="NCBI Taxonomy" id="485917"/>
    <lineage>
        <taxon>Bacteria</taxon>
        <taxon>Pseudomonadati</taxon>
        <taxon>Bacteroidota</taxon>
        <taxon>Sphingobacteriia</taxon>
        <taxon>Sphingobacteriales</taxon>
        <taxon>Sphingobacteriaceae</taxon>
        <taxon>Pedobacter</taxon>
    </lineage>
</organism>
<evidence type="ECO:0000313" key="3">
    <source>
        <dbReference type="Proteomes" id="UP000000852"/>
    </source>
</evidence>
<evidence type="ECO:0000259" key="1">
    <source>
        <dbReference type="Pfam" id="PF07687"/>
    </source>
</evidence>
<dbReference type="AlphaFoldDB" id="C6XZL9"/>
<dbReference type="HOGENOM" id="CLU_841575_0_0_10"/>
<dbReference type="SUPFAM" id="SSF55729">
    <property type="entry name" value="Acyl-CoA N-acyltransferases (Nat)"/>
    <property type="match status" value="1"/>
</dbReference>
<protein>
    <recommendedName>
        <fullName evidence="1">Peptidase M20 dimerisation domain-containing protein</fullName>
    </recommendedName>
</protein>
<proteinExistence type="predicted"/>
<dbReference type="SUPFAM" id="SSF55031">
    <property type="entry name" value="Bacterial exopeptidase dimerisation domain"/>
    <property type="match status" value="1"/>
</dbReference>
<dbReference type="Pfam" id="PF07687">
    <property type="entry name" value="M20_dimer"/>
    <property type="match status" value="1"/>
</dbReference>
<feature type="domain" description="Peptidase M20 dimerisation" evidence="1">
    <location>
        <begin position="258"/>
        <end position="318"/>
    </location>
</feature>
<sequence>MVFIRFSKHRPKQASTLKGACKIEFIMDNQMIFVRIATEEDIRYAHEIVNETAASAVARGSGISNRTVESIAEKMKGGKAVVAVTGTGEWVGFAYFEVWQNNSFVANSGLIVAPRFRHAGVARAIKERIFRMSRSRYPGAKIFSITSGAAMMKLNTQLGFEPVSFAQITQDEFFWEGCKSCVNYNILENKKRCNCLCTAMLFDPHKAEGGQSAKNINRLQVMRLECTAHPGASLVPFAEGTNALCTALNDIRWFSEYVFPIERDLPDPVRMQVTAIHTDIMTNNLAGQCSFTVEIRYDHSYTAKEILNTVRNHIRSKFDVHDDILVSNNC</sequence>
<dbReference type="InterPro" id="IPR036264">
    <property type="entry name" value="Bact_exopeptidase_dim_dom"/>
</dbReference>
<dbReference type="KEGG" id="phe:Phep_2511"/>
<name>C6XZL9_PEDHD</name>
<dbReference type="Gene3D" id="3.40.630.30">
    <property type="match status" value="1"/>
</dbReference>
<evidence type="ECO:0000313" key="2">
    <source>
        <dbReference type="EMBL" id="ACU04715.1"/>
    </source>
</evidence>
<dbReference type="InterPro" id="IPR011650">
    <property type="entry name" value="Peptidase_M20_dimer"/>
</dbReference>
<dbReference type="EMBL" id="CP001681">
    <property type="protein sequence ID" value="ACU04715.1"/>
    <property type="molecule type" value="Genomic_DNA"/>
</dbReference>
<gene>
    <name evidence="2" type="ordered locus">Phep_2511</name>
</gene>
<dbReference type="GO" id="GO:0016787">
    <property type="term" value="F:hydrolase activity"/>
    <property type="evidence" value="ECO:0007669"/>
    <property type="project" value="UniProtKB-KW"/>
</dbReference>
<dbReference type="STRING" id="485917.Phep_2511"/>
<dbReference type="Proteomes" id="UP000000852">
    <property type="component" value="Chromosome"/>
</dbReference>
<keyword evidence="3" id="KW-1185">Reference proteome</keyword>
<dbReference type="InterPro" id="IPR016181">
    <property type="entry name" value="Acyl_CoA_acyltransferase"/>
</dbReference>
<reference evidence="2 3" key="1">
    <citation type="journal article" date="2009" name="Stand. Genomic Sci.">
        <title>Complete genome sequence of Pedobacter heparinus type strain (HIM 762-3).</title>
        <authorList>
            <person name="Han C."/>
            <person name="Spring S."/>
            <person name="Lapidus A."/>
            <person name="Del Rio T.G."/>
            <person name="Tice H."/>
            <person name="Copeland A."/>
            <person name="Cheng J.F."/>
            <person name="Lucas S."/>
            <person name="Chen F."/>
            <person name="Nolan M."/>
            <person name="Bruce D."/>
            <person name="Goodwin L."/>
            <person name="Pitluck S."/>
            <person name="Ivanova N."/>
            <person name="Mavromatis K."/>
            <person name="Mikhailova N."/>
            <person name="Pati A."/>
            <person name="Chen A."/>
            <person name="Palaniappan K."/>
            <person name="Land M."/>
            <person name="Hauser L."/>
            <person name="Chang Y.J."/>
            <person name="Jeffries C.C."/>
            <person name="Saunders E."/>
            <person name="Chertkov O."/>
            <person name="Brettin T."/>
            <person name="Goker M."/>
            <person name="Rohde M."/>
            <person name="Bristow J."/>
            <person name="Eisen J.A."/>
            <person name="Markowitz V."/>
            <person name="Hugenholtz P."/>
            <person name="Kyrpides N.C."/>
            <person name="Klenk H.P."/>
            <person name="Detter J.C."/>
        </authorList>
    </citation>
    <scope>NUCLEOTIDE SEQUENCE [LARGE SCALE GENOMIC DNA]</scope>
    <source>
        <strain evidence="3">ATCC 13125 / DSM 2366 / CIP 104194 / JCM 7457 / NBRC 12017 / NCIMB 9290 / NRRL B-14731 / HIM 762-3</strain>
    </source>
</reference>
<dbReference type="eggNOG" id="COG1247">
    <property type="taxonomic scope" value="Bacteria"/>
</dbReference>
<dbReference type="Gene3D" id="3.30.70.360">
    <property type="match status" value="1"/>
</dbReference>